<keyword evidence="5" id="KW-0272">Extracellular matrix</keyword>
<evidence type="ECO:0000256" key="1">
    <source>
        <dbReference type="ARBA" id="ARBA00004498"/>
    </source>
</evidence>
<dbReference type="STRING" id="75913.A0A0K0F182"/>
<evidence type="ECO:0000256" key="7">
    <source>
        <dbReference type="ARBA" id="ARBA00023157"/>
    </source>
</evidence>
<keyword evidence="11" id="KW-1185">Reference proteome</keyword>
<proteinExistence type="inferred from homology"/>
<dbReference type="GO" id="GO:0030182">
    <property type="term" value="P:neuron differentiation"/>
    <property type="evidence" value="ECO:0007669"/>
    <property type="project" value="TreeGrafter"/>
</dbReference>
<keyword evidence="8" id="KW-0449">Lipoprotein</keyword>
<evidence type="ECO:0000313" key="11">
    <source>
        <dbReference type="Proteomes" id="UP000035680"/>
    </source>
</evidence>
<dbReference type="Proteomes" id="UP000035680">
    <property type="component" value="Unassembled WGS sequence"/>
</dbReference>
<dbReference type="WBParaSite" id="SVE_0255200.1">
    <property type="protein sequence ID" value="SVE_0255200.1"/>
    <property type="gene ID" value="SVE_0255200"/>
</dbReference>
<keyword evidence="4" id="KW-0964">Secreted</keyword>
<organism evidence="11 12">
    <name type="scientific">Strongyloides venezuelensis</name>
    <name type="common">Threadworm</name>
    <dbReference type="NCBI Taxonomy" id="75913"/>
    <lineage>
        <taxon>Eukaryota</taxon>
        <taxon>Metazoa</taxon>
        <taxon>Ecdysozoa</taxon>
        <taxon>Nematoda</taxon>
        <taxon>Chromadorea</taxon>
        <taxon>Rhabditida</taxon>
        <taxon>Tylenchina</taxon>
        <taxon>Panagrolaimomorpha</taxon>
        <taxon>Strongyloidoidea</taxon>
        <taxon>Strongyloididae</taxon>
        <taxon>Strongyloides</taxon>
    </lineage>
</organism>
<evidence type="ECO:0000256" key="2">
    <source>
        <dbReference type="ARBA" id="ARBA00005683"/>
    </source>
</evidence>
<dbReference type="PANTHER" id="PTHR12027">
    <property type="entry name" value="WNT RELATED"/>
    <property type="match status" value="1"/>
</dbReference>
<keyword evidence="3 9" id="KW-0217">Developmental protein</keyword>
<dbReference type="PANTHER" id="PTHR12027:SF114">
    <property type="entry name" value="PROTEIN MOM-2"/>
    <property type="match status" value="1"/>
</dbReference>
<keyword evidence="10" id="KW-0732">Signal</keyword>
<evidence type="ECO:0000256" key="10">
    <source>
        <dbReference type="SAM" id="SignalP"/>
    </source>
</evidence>
<dbReference type="Pfam" id="PF00110">
    <property type="entry name" value="wnt"/>
    <property type="match status" value="1"/>
</dbReference>
<evidence type="ECO:0000256" key="6">
    <source>
        <dbReference type="ARBA" id="ARBA00022687"/>
    </source>
</evidence>
<evidence type="ECO:0000256" key="8">
    <source>
        <dbReference type="ARBA" id="ARBA00023288"/>
    </source>
</evidence>
<name>A0A0K0F182_STRVS</name>
<dbReference type="SMART" id="SM00097">
    <property type="entry name" value="WNT1"/>
    <property type="match status" value="1"/>
</dbReference>
<protein>
    <recommendedName>
        <fullName evidence="9">Protein Wnt</fullName>
    </recommendedName>
</protein>
<reference evidence="12" key="2">
    <citation type="submission" date="2015-08" db="UniProtKB">
        <authorList>
            <consortium name="WormBaseParasite"/>
        </authorList>
    </citation>
    <scope>IDENTIFICATION</scope>
</reference>
<reference evidence="11" key="1">
    <citation type="submission" date="2014-07" db="EMBL/GenBank/DDBJ databases">
        <authorList>
            <person name="Martin A.A"/>
            <person name="De Silva N."/>
        </authorList>
    </citation>
    <scope>NUCLEOTIDE SEQUENCE</scope>
</reference>
<comment type="function">
    <text evidence="9">Ligand for members of the frizzled family of seven transmembrane receptors.</text>
</comment>
<evidence type="ECO:0000256" key="5">
    <source>
        <dbReference type="ARBA" id="ARBA00022530"/>
    </source>
</evidence>
<feature type="signal peptide" evidence="10">
    <location>
        <begin position="1"/>
        <end position="17"/>
    </location>
</feature>
<dbReference type="AlphaFoldDB" id="A0A0K0F182"/>
<feature type="chain" id="PRO_5005329265" description="Protein Wnt" evidence="10">
    <location>
        <begin position="18"/>
        <end position="341"/>
    </location>
</feature>
<evidence type="ECO:0000313" key="12">
    <source>
        <dbReference type="WBParaSite" id="SVE_0255200.1"/>
    </source>
</evidence>
<dbReference type="GO" id="GO:0060070">
    <property type="term" value="P:canonical Wnt signaling pathway"/>
    <property type="evidence" value="ECO:0007669"/>
    <property type="project" value="TreeGrafter"/>
</dbReference>
<dbReference type="PROSITE" id="PS00246">
    <property type="entry name" value="WNT1"/>
    <property type="match status" value="1"/>
</dbReference>
<sequence length="341" mass="39032">MLPLIILLSTLFLSVSPFISLINFYQHNQRNGTLVNCDDIPYLTNRQKLICYNHEASFIDILQGIVKSKNQCTRLFENDVWNCKGHDDSNLFGFDIKKLQIREKAFIYAYASAAATISVAKGCSRGNNPRCDCGKLPENEINMEEKYGFIWNGCSDNIKYANNVVRNFFEDQKKDNKNNDLESMMDSHNLMIGRLKARKSFRKVCKCHGISGSCQTRTCWMATSSIEEIGKDLKYLMESARIVRTLNTRSIDGRIGSLSSSRNLVYLNSFNDFCTKNDTLGITGIKGRECFSKDQCNNICCGRGFTSRLELIEEQCNCKFEYCCQVKCKLCKKIITRYHCK</sequence>
<dbReference type="GO" id="GO:0045165">
    <property type="term" value="P:cell fate commitment"/>
    <property type="evidence" value="ECO:0007669"/>
    <property type="project" value="TreeGrafter"/>
</dbReference>
<evidence type="ECO:0000256" key="3">
    <source>
        <dbReference type="ARBA" id="ARBA00022473"/>
    </source>
</evidence>
<comment type="similarity">
    <text evidence="2 9">Belongs to the Wnt family.</text>
</comment>
<keyword evidence="6 9" id="KW-0879">Wnt signaling pathway</keyword>
<dbReference type="InterPro" id="IPR043158">
    <property type="entry name" value="Wnt_C"/>
</dbReference>
<dbReference type="Gene3D" id="3.30.2460.20">
    <property type="match status" value="1"/>
</dbReference>
<dbReference type="CDD" id="cd13113">
    <property type="entry name" value="Wnt"/>
    <property type="match status" value="1"/>
</dbReference>
<evidence type="ECO:0000256" key="9">
    <source>
        <dbReference type="RuleBase" id="RU003500"/>
    </source>
</evidence>
<dbReference type="GO" id="GO:0005125">
    <property type="term" value="F:cytokine activity"/>
    <property type="evidence" value="ECO:0007669"/>
    <property type="project" value="TreeGrafter"/>
</dbReference>
<dbReference type="GO" id="GO:0005615">
    <property type="term" value="C:extracellular space"/>
    <property type="evidence" value="ECO:0007669"/>
    <property type="project" value="TreeGrafter"/>
</dbReference>
<dbReference type="InterPro" id="IPR005817">
    <property type="entry name" value="Wnt"/>
</dbReference>
<accession>A0A0K0F182</accession>
<dbReference type="GO" id="GO:0005109">
    <property type="term" value="F:frizzled binding"/>
    <property type="evidence" value="ECO:0007669"/>
    <property type="project" value="TreeGrafter"/>
</dbReference>
<evidence type="ECO:0000256" key="4">
    <source>
        <dbReference type="ARBA" id="ARBA00022525"/>
    </source>
</evidence>
<comment type="subcellular location">
    <subcellularLocation>
        <location evidence="1 9">Secreted</location>
        <location evidence="1 9">Extracellular space</location>
        <location evidence="1 9">Extracellular matrix</location>
    </subcellularLocation>
</comment>
<keyword evidence="7" id="KW-1015">Disulfide bond</keyword>
<dbReference type="PRINTS" id="PR01349">
    <property type="entry name" value="WNTPROTEIN"/>
</dbReference>
<dbReference type="InterPro" id="IPR018161">
    <property type="entry name" value="Wnt_CS"/>
</dbReference>